<keyword evidence="2" id="KW-1185">Reference proteome</keyword>
<organism evidence="1 2">
    <name type="scientific">Dyella telluris</name>
    <dbReference type="NCBI Taxonomy" id="2763498"/>
    <lineage>
        <taxon>Bacteria</taxon>
        <taxon>Pseudomonadati</taxon>
        <taxon>Pseudomonadota</taxon>
        <taxon>Gammaproteobacteria</taxon>
        <taxon>Lysobacterales</taxon>
        <taxon>Rhodanobacteraceae</taxon>
        <taxon>Dyella</taxon>
    </lineage>
</organism>
<evidence type="ECO:0000313" key="1">
    <source>
        <dbReference type="EMBL" id="QNJ99947.1"/>
    </source>
</evidence>
<dbReference type="KEGG" id="dtl:H8F01_12470"/>
<protein>
    <submittedName>
        <fullName evidence="1">Uncharacterized protein</fullName>
    </submittedName>
</protein>
<dbReference type="Proteomes" id="UP000515873">
    <property type="component" value="Chromosome"/>
</dbReference>
<name>A0A7G8PZJ0_9GAMM</name>
<proteinExistence type="predicted"/>
<gene>
    <name evidence="1" type="ORF">H8F01_12470</name>
</gene>
<reference evidence="1 2" key="1">
    <citation type="submission" date="2020-08" db="EMBL/GenBank/DDBJ databases">
        <title>Dyella sp. G9 isolated from forest soil.</title>
        <authorList>
            <person name="Fu J."/>
            <person name="Qiu L."/>
        </authorList>
    </citation>
    <scope>NUCLEOTIDE SEQUENCE [LARGE SCALE GENOMIC DNA]</scope>
    <source>
        <strain evidence="1 2">G9</strain>
    </source>
</reference>
<accession>A0A7G8PZJ0</accession>
<dbReference type="AlphaFoldDB" id="A0A7G8PZJ0"/>
<dbReference type="EMBL" id="CP060412">
    <property type="protein sequence ID" value="QNJ99947.1"/>
    <property type="molecule type" value="Genomic_DNA"/>
</dbReference>
<evidence type="ECO:0000313" key="2">
    <source>
        <dbReference type="Proteomes" id="UP000515873"/>
    </source>
</evidence>
<dbReference type="RefSeq" id="WP_187055436.1">
    <property type="nucleotide sequence ID" value="NZ_CP060412.1"/>
</dbReference>
<sequence length="119" mass="13480">MVPPHKFLDALALLPAVRQIRRQARHAWDGHVPIQLDFALVGGQIATHILAFTDDERSYIRGVLDYALKQDSHNLRPLVLRPLLTTLFERSRRMGKAHEAAVFQHLYIPGTTKPPNQAS</sequence>